<name>A0A830HA13_9CHLO</name>
<evidence type="ECO:0000313" key="3">
    <source>
        <dbReference type="Proteomes" id="UP000660262"/>
    </source>
</evidence>
<gene>
    <name evidence="2" type="ORF">PPROV_000152500</name>
</gene>
<dbReference type="EMBL" id="BNJQ01000004">
    <property type="protein sequence ID" value="GHP02770.1"/>
    <property type="molecule type" value="Genomic_DNA"/>
</dbReference>
<evidence type="ECO:0000256" key="1">
    <source>
        <dbReference type="SAM" id="MobiDB-lite"/>
    </source>
</evidence>
<keyword evidence="3" id="KW-1185">Reference proteome</keyword>
<dbReference type="AlphaFoldDB" id="A0A830HA13"/>
<feature type="compositionally biased region" description="Polar residues" evidence="1">
    <location>
        <begin position="26"/>
        <end position="36"/>
    </location>
</feature>
<accession>A0A830HA13</accession>
<feature type="region of interest" description="Disordered" evidence="1">
    <location>
        <begin position="290"/>
        <end position="326"/>
    </location>
</feature>
<organism evidence="2 3">
    <name type="scientific">Pycnococcus provasolii</name>
    <dbReference type="NCBI Taxonomy" id="41880"/>
    <lineage>
        <taxon>Eukaryota</taxon>
        <taxon>Viridiplantae</taxon>
        <taxon>Chlorophyta</taxon>
        <taxon>Pseudoscourfieldiophyceae</taxon>
        <taxon>Pseudoscourfieldiales</taxon>
        <taxon>Pycnococcaceae</taxon>
        <taxon>Pycnococcus</taxon>
    </lineage>
</organism>
<evidence type="ECO:0000313" key="2">
    <source>
        <dbReference type="EMBL" id="GHP02770.1"/>
    </source>
</evidence>
<feature type="region of interest" description="Disordered" evidence="1">
    <location>
        <begin position="1"/>
        <end position="36"/>
    </location>
</feature>
<sequence length="387" mass="42610">MLAGKDQPTEKASRHKKSSHKGSGSPADTSSNSTNAQVKAASKYSCLGATSPDQGIRIVAFDLRQVPHLPQLTFPSLSIKKVEPSVSSLESMIDRVVEGQLTKIRATYEWSEEGEIVRRLRAMPWEKVAAILVREVDLDYIGGWRFLKTRKYLLTYFRKAIDRFAPAWAMTTSATVASAKMPTDVSDDSEAESDSSPSDTNNPLETLREEAESLGVMVESVATAEMESRLRAATATGRASAQTSKKVDANKAMGSKAMDAMRAKAANLRLATDTGATQAAKEFIQRVEKTRERKEKSMSKAESLFRDKERERRQNSAQVAEKKKETVSMVMGNDGDSTVYPSKLVQQQVDSIRQTARDSKSLLQEPAQDVKLSEAVRQATQAIRLVA</sequence>
<comment type="caution">
    <text evidence="2">The sequence shown here is derived from an EMBL/GenBank/DDBJ whole genome shotgun (WGS) entry which is preliminary data.</text>
</comment>
<feature type="region of interest" description="Disordered" evidence="1">
    <location>
        <begin position="179"/>
        <end position="204"/>
    </location>
</feature>
<protein>
    <submittedName>
        <fullName evidence="2">Uncharacterized protein</fullName>
    </submittedName>
</protein>
<dbReference type="Proteomes" id="UP000660262">
    <property type="component" value="Unassembled WGS sequence"/>
</dbReference>
<proteinExistence type="predicted"/>
<reference evidence="2" key="1">
    <citation type="submission" date="2020-10" db="EMBL/GenBank/DDBJ databases">
        <title>Unveiling of a novel bifunctional photoreceptor, Dualchrome1, isolated from a cosmopolitan green alga.</title>
        <authorList>
            <person name="Suzuki S."/>
            <person name="Kawachi M."/>
        </authorList>
    </citation>
    <scope>NUCLEOTIDE SEQUENCE</scope>
    <source>
        <strain evidence="2">NIES 2893</strain>
    </source>
</reference>